<name>A0A291W400_9ACTN</name>
<dbReference type="KEGG" id="salf:SMD44_p10138"/>
<evidence type="ECO:0000313" key="1">
    <source>
        <dbReference type="EMBL" id="ATM24637.1"/>
    </source>
</evidence>
<dbReference type="AlphaFoldDB" id="A0A291W400"/>
<proteinExistence type="predicted"/>
<dbReference type="Proteomes" id="UP000195880">
    <property type="component" value="Plasmid pMDJK44.1"/>
</dbReference>
<reference evidence="1 2" key="1">
    <citation type="submission" date="2017-10" db="EMBL/GenBank/DDBJ databases">
        <title>Streptomyces alboflavus Genome sequencing and assembly.</title>
        <authorList>
            <person name="Wang Y."/>
            <person name="Du B."/>
            <person name="Ding Y."/>
            <person name="Liu H."/>
            <person name="Hou Q."/>
            <person name="Liu K."/>
            <person name="Wang C."/>
            <person name="Yao L."/>
        </authorList>
    </citation>
    <scope>NUCLEOTIDE SEQUENCE [LARGE SCALE GENOMIC DNA]</scope>
    <source>
        <strain evidence="1 2">MDJK44</strain>
        <plasmid evidence="2">Plasmid pmdjk44.1</plasmid>
    </source>
</reference>
<evidence type="ECO:0000313" key="2">
    <source>
        <dbReference type="Proteomes" id="UP000195880"/>
    </source>
</evidence>
<dbReference type="EMBL" id="CP023976">
    <property type="protein sequence ID" value="ATM24637.1"/>
    <property type="molecule type" value="Genomic_DNA"/>
</dbReference>
<protein>
    <submittedName>
        <fullName evidence="1">Uncharacterized protein</fullName>
    </submittedName>
</protein>
<organism evidence="1 2">
    <name type="scientific">Streptomyces alboflavus</name>
    <dbReference type="NCBI Taxonomy" id="67267"/>
    <lineage>
        <taxon>Bacteria</taxon>
        <taxon>Bacillati</taxon>
        <taxon>Actinomycetota</taxon>
        <taxon>Actinomycetes</taxon>
        <taxon>Kitasatosporales</taxon>
        <taxon>Streptomycetaceae</taxon>
        <taxon>Streptomyces</taxon>
    </lineage>
</organism>
<keyword evidence="1" id="KW-0614">Plasmid</keyword>
<accession>A0A291W400</accession>
<geneLocation type="plasmid" evidence="2">
    <name>pmdjk44.1</name>
</geneLocation>
<sequence length="27" mass="3031">MVLDRCWGTAAADVIRARIHAKLSYRG</sequence>
<keyword evidence="2" id="KW-1185">Reference proteome</keyword>
<gene>
    <name evidence="1" type="ORF">SMD44_p10138</name>
</gene>